<keyword evidence="11" id="KW-0539">Nucleus</keyword>
<evidence type="ECO:0000256" key="4">
    <source>
        <dbReference type="ARBA" id="ARBA00022527"/>
    </source>
</evidence>
<dbReference type="PANTHER" id="PTHR24058">
    <property type="entry name" value="DUAL SPECIFICITY PROTEIN KINASE"/>
    <property type="match status" value="1"/>
</dbReference>
<dbReference type="PROSITE" id="PS00107">
    <property type="entry name" value="PROTEIN_KINASE_ATP"/>
    <property type="match status" value="1"/>
</dbReference>
<feature type="compositionally biased region" description="Low complexity" evidence="17">
    <location>
        <begin position="1106"/>
        <end position="1130"/>
    </location>
</feature>
<feature type="region of interest" description="Disordered" evidence="17">
    <location>
        <begin position="716"/>
        <end position="737"/>
    </location>
</feature>
<dbReference type="InterPro" id="IPR011009">
    <property type="entry name" value="Kinase-like_dom_sf"/>
</dbReference>
<gene>
    <name evidence="20" type="primary">Dyrk1a_0</name>
    <name evidence="20" type="ORF">GTO95_0010095</name>
</gene>
<dbReference type="InterPro" id="IPR007110">
    <property type="entry name" value="Ig-like_dom"/>
</dbReference>
<dbReference type="GO" id="GO:0005524">
    <property type="term" value="F:ATP binding"/>
    <property type="evidence" value="ECO:0007669"/>
    <property type="project" value="UniProtKB-UniRule"/>
</dbReference>
<dbReference type="GO" id="GO:0005634">
    <property type="term" value="C:nucleus"/>
    <property type="evidence" value="ECO:0007669"/>
    <property type="project" value="UniProtKB-SubCell"/>
</dbReference>
<keyword evidence="8 20" id="KW-0418">Kinase</keyword>
<comment type="similarity">
    <text evidence="2">Belongs to the protein kinase superfamily. CMGC Ser/Thr protein kinase family. MNB/DYRK subfamily.</text>
</comment>
<evidence type="ECO:0000256" key="9">
    <source>
        <dbReference type="ARBA" id="ARBA00022840"/>
    </source>
</evidence>
<feature type="binding site" evidence="16">
    <location>
        <position position="790"/>
    </location>
    <ligand>
        <name>ATP</name>
        <dbReference type="ChEBI" id="CHEBI:30616"/>
    </ligand>
</feature>
<feature type="compositionally biased region" description="Gly residues" evidence="17">
    <location>
        <begin position="1323"/>
        <end position="1343"/>
    </location>
</feature>
<comment type="caution">
    <text evidence="20">The sequence shown here is derived from an EMBL/GenBank/DDBJ whole genome shotgun (WGS) entry which is preliminary data.</text>
</comment>
<dbReference type="InterPro" id="IPR008271">
    <property type="entry name" value="Ser/Thr_kinase_AS"/>
</dbReference>
<dbReference type="PROSITE" id="PS00108">
    <property type="entry name" value="PROTEIN_KINASE_ST"/>
    <property type="match status" value="1"/>
</dbReference>
<reference evidence="20" key="1">
    <citation type="journal article" date="2021" name="Cell">
        <title>Tracing the genetic footprints of vertebrate landing in non-teleost ray-finned fishes.</title>
        <authorList>
            <person name="Bi X."/>
            <person name="Wang K."/>
            <person name="Yang L."/>
            <person name="Pan H."/>
            <person name="Jiang H."/>
            <person name="Wei Q."/>
            <person name="Fang M."/>
            <person name="Yu H."/>
            <person name="Zhu C."/>
            <person name="Cai Y."/>
            <person name="He Y."/>
            <person name="Gan X."/>
            <person name="Zeng H."/>
            <person name="Yu D."/>
            <person name="Zhu Y."/>
            <person name="Jiang H."/>
            <person name="Qiu Q."/>
            <person name="Yang H."/>
            <person name="Zhang Y.E."/>
            <person name="Wang W."/>
            <person name="Zhu M."/>
            <person name="He S."/>
            <person name="Zhang G."/>
        </authorList>
    </citation>
    <scope>NUCLEOTIDE SEQUENCE</scope>
    <source>
        <strain evidence="20">Allg_001</strain>
    </source>
</reference>
<evidence type="ECO:0000256" key="3">
    <source>
        <dbReference type="ARBA" id="ARBA00013203"/>
    </source>
</evidence>
<dbReference type="EC" id="2.7.12.1" evidence="3"/>
<dbReference type="FunFam" id="3.30.200.20:FF:000087">
    <property type="entry name" value="Dual specificity tyrosine-phosphorylation-regulated kinase 1A"/>
    <property type="match status" value="1"/>
</dbReference>
<dbReference type="InterPro" id="IPR050494">
    <property type="entry name" value="Ser_Thr_dual-spec_kinase"/>
</dbReference>
<evidence type="ECO:0000256" key="10">
    <source>
        <dbReference type="ARBA" id="ARBA00023137"/>
    </source>
</evidence>
<evidence type="ECO:0000256" key="13">
    <source>
        <dbReference type="ARBA" id="ARBA00049003"/>
    </source>
</evidence>
<proteinExistence type="inferred from homology"/>
<dbReference type="InterPro" id="IPR003599">
    <property type="entry name" value="Ig_sub"/>
</dbReference>
<dbReference type="InterPro" id="IPR013783">
    <property type="entry name" value="Ig-like_fold"/>
</dbReference>
<dbReference type="Gene3D" id="3.30.200.20">
    <property type="entry name" value="Phosphorylase Kinase, domain 1"/>
    <property type="match status" value="1"/>
</dbReference>
<keyword evidence="4" id="KW-0723">Serine/threonine-protein kinase</keyword>
<evidence type="ECO:0000256" key="11">
    <source>
        <dbReference type="ARBA" id="ARBA00023242"/>
    </source>
</evidence>
<evidence type="ECO:0000256" key="1">
    <source>
        <dbReference type="ARBA" id="ARBA00004123"/>
    </source>
</evidence>
<protein>
    <recommendedName>
        <fullName evidence="3">dual-specificity kinase</fullName>
        <ecNumber evidence="3">2.7.12.1</ecNumber>
    </recommendedName>
</protein>
<evidence type="ECO:0000259" key="18">
    <source>
        <dbReference type="PROSITE" id="PS50011"/>
    </source>
</evidence>
<feature type="region of interest" description="Disordered" evidence="17">
    <location>
        <begin position="1251"/>
        <end position="1270"/>
    </location>
</feature>
<dbReference type="SMART" id="SM00220">
    <property type="entry name" value="S_TKc"/>
    <property type="match status" value="1"/>
</dbReference>
<evidence type="ECO:0000256" key="2">
    <source>
        <dbReference type="ARBA" id="ARBA00008867"/>
    </source>
</evidence>
<evidence type="ECO:0000313" key="21">
    <source>
        <dbReference type="Proteomes" id="UP000736164"/>
    </source>
</evidence>
<evidence type="ECO:0000256" key="8">
    <source>
        <dbReference type="ARBA" id="ARBA00022777"/>
    </source>
</evidence>
<feature type="non-terminal residue" evidence="20">
    <location>
        <position position="1"/>
    </location>
</feature>
<dbReference type="SUPFAM" id="SSF56112">
    <property type="entry name" value="Protein kinase-like (PK-like)"/>
    <property type="match status" value="1"/>
</dbReference>
<dbReference type="Gene3D" id="2.60.40.10">
    <property type="entry name" value="Immunoglobulins"/>
    <property type="match status" value="2"/>
</dbReference>
<feature type="compositionally biased region" description="Low complexity" evidence="17">
    <location>
        <begin position="1087"/>
        <end position="1098"/>
    </location>
</feature>
<feature type="domain" description="Protein kinase" evidence="18">
    <location>
        <begin position="761"/>
        <end position="1081"/>
    </location>
</feature>
<evidence type="ECO:0000256" key="14">
    <source>
        <dbReference type="ARBA" id="ARBA00049308"/>
    </source>
</evidence>
<dbReference type="PROSITE" id="PS50835">
    <property type="entry name" value="IG_LIKE"/>
    <property type="match status" value="1"/>
</dbReference>
<dbReference type="InterPro" id="IPR017441">
    <property type="entry name" value="Protein_kinase_ATP_BS"/>
</dbReference>
<organism evidence="20 21">
    <name type="scientific">Atractosteus spatula</name>
    <name type="common">Alligator gar</name>
    <name type="synonym">Lepisosteus spatula</name>
    <dbReference type="NCBI Taxonomy" id="7917"/>
    <lineage>
        <taxon>Eukaryota</taxon>
        <taxon>Metazoa</taxon>
        <taxon>Chordata</taxon>
        <taxon>Craniata</taxon>
        <taxon>Vertebrata</taxon>
        <taxon>Euteleostomi</taxon>
        <taxon>Actinopterygii</taxon>
        <taxon>Neopterygii</taxon>
        <taxon>Holostei</taxon>
        <taxon>Semionotiformes</taxon>
        <taxon>Lepisosteidae</taxon>
        <taxon>Atractosteus</taxon>
    </lineage>
</organism>
<feature type="compositionally biased region" description="Basic and acidic residues" evidence="17">
    <location>
        <begin position="263"/>
        <end position="274"/>
    </location>
</feature>
<accession>A0A8J7PAD4</accession>
<feature type="domain" description="Ig-like" evidence="19">
    <location>
        <begin position="1"/>
        <end position="101"/>
    </location>
</feature>
<keyword evidence="6" id="KW-0808">Transferase</keyword>
<evidence type="ECO:0000256" key="6">
    <source>
        <dbReference type="ARBA" id="ARBA00022679"/>
    </source>
</evidence>
<comment type="catalytic activity">
    <reaction evidence="14">
        <text>L-threonyl-[protein] + ATP = O-phospho-L-threonyl-[protein] + ADP + H(+)</text>
        <dbReference type="Rhea" id="RHEA:46608"/>
        <dbReference type="Rhea" id="RHEA-COMP:11060"/>
        <dbReference type="Rhea" id="RHEA-COMP:11605"/>
        <dbReference type="ChEBI" id="CHEBI:15378"/>
        <dbReference type="ChEBI" id="CHEBI:30013"/>
        <dbReference type="ChEBI" id="CHEBI:30616"/>
        <dbReference type="ChEBI" id="CHEBI:61977"/>
        <dbReference type="ChEBI" id="CHEBI:456216"/>
        <dbReference type="EC" id="2.7.12.1"/>
    </reaction>
</comment>
<sequence length="1370" mass="150104">GSDWDNSVVGQAGALVTLPCSDQLGNRTVHWHWQPAGWDSWSLVLSANHKQEFWGGAQKLEQRLADPTFPSSGDLSLAFRAREQDSGQYLCEVDTKEGEMKPKWHIVLLVILTVSVGPPSPVPTGGTARLLARVSAEDWRGGVSWFSPQGVPLPRETLPSGGVLSKVPRFGPADQGNYTCQVLPQGPCGRPRFLFSHTVVLRVKRADFLSEGVELKQEPMAWDLPRSRCSRGSTSRDPQAHSCSDVPRFQMSWGELGSFPRCPDHLQDHPKDKTGGYAGGSGGVKEPVDDTAHKPPSPMSLTLRWRLPDSRKTQLVFLFDRWRQSTENRRPARLRLAHPDPFRSGNYSFLLTPKPGDAGQYTCEVFLDESAYQKSLTLTVVHAELGAEPCLKWESRLLWNPRSPGPAVRVVATTGDSLGCRGWPPRLPVPGRAAENLAPDVGLEPATLSPWGSCSANRARNGEEPAEGLGRGGGRGGVFAPQLSVLTPSPPSYPTSTAGWSPGCCHGDALSAVIPAELTQEGSSWDGGWDVYLWIQTPWVTLQAQAVGWRQSGGRLRYLVGVGEVFGHDCGSGVLQEVTAGCCAESGVAGAGVAGVVSPQGWEGWSLAKGQFHTLEGGNSSGCKPTSSSLCLPATLGFSPAEPTMSSQHSHPTFSNIHSMAEQQQVLSDMTILQRRIPPSFRDPATAPLRKLSVDLIKTYKHINEASPHRIVYYTKKKRRAQQVPPEDSSTKKERKVYNDGYDDDNYDYIVKNGEKWLDRYEIDSLIGKGSFGQVVKAYDHHEQEWVAIKIIKNKKAFLNQAQIELRLLELMNKHDTEMKYYIVHLKRHFMFRNHLCLVFELLSYNLYDLLRNTNFRGVSLNLTRKFAQQLCTALLFLATPELSIIHCDLKPENILLCNPKRSAIKIVDFGSSCQLGQRIYQYIQSRFYRSPEVLLGMPYDLAIDMWSLGCILVEMHTGEPLFSGSNEVDQMNKIVEVLGVPPNHMLDQAPKARKYFDKLSDGLWTVKKNKDIKKEYKPPATRRLHEILGVETGGPGGRRAGEQGHAPCDYLKFKDLILRMLDYDPKTRITPFYALQHNFFKKTTDEGTNTSSSTSTSPAMDHSHSTSTTSSVSSSGGSSGSSNDNRNYRYSNRYYNSAVTHTDYEMQSPQAPQQQMRLWPGGEGPLSNSDPYPQLLLHKPSATQQSRHYLGGGGGGMLEPHHPHPIYGHHGNSRQLRQQQQQQQQQIPAASPQQQLPDAIELSLTHHHHLAPSSMHHGPPLPDSSQYGSSNLHLGLSAFRTRTVMAPPNPQDSMVAASGLGYPPYPGSAGGGGSNNNNPPQAGGGGGLLTGPPRGGAGGTGVGRPDSEEMAMMGVCGTGGPPQSTAASS</sequence>
<evidence type="ECO:0000256" key="12">
    <source>
        <dbReference type="ARBA" id="ARBA00023319"/>
    </source>
</evidence>
<dbReference type="GO" id="GO:0004674">
    <property type="term" value="F:protein serine/threonine kinase activity"/>
    <property type="evidence" value="ECO:0007669"/>
    <property type="project" value="UniProtKB-KW"/>
</dbReference>
<dbReference type="InterPro" id="IPR000719">
    <property type="entry name" value="Prot_kinase_dom"/>
</dbReference>
<dbReference type="InterPro" id="IPR036179">
    <property type="entry name" value="Ig-like_dom_sf"/>
</dbReference>
<dbReference type="PANTHER" id="PTHR24058:SF12">
    <property type="entry name" value="DUAL SPECIFICITY TYROSINE-PHOSPHORYLATION-REGULATED KINASE 1B"/>
    <property type="match status" value="1"/>
</dbReference>
<evidence type="ECO:0000256" key="5">
    <source>
        <dbReference type="ARBA" id="ARBA00022553"/>
    </source>
</evidence>
<keyword evidence="21" id="KW-1185">Reference proteome</keyword>
<dbReference type="FunFam" id="1.10.510.10:FF:000264">
    <property type="entry name" value="dual specificity tyrosine-phosphorylation-regulated kinase 1B isoform X3"/>
    <property type="match status" value="1"/>
</dbReference>
<evidence type="ECO:0000256" key="16">
    <source>
        <dbReference type="PROSITE-ProRule" id="PRU10141"/>
    </source>
</evidence>
<feature type="non-terminal residue" evidence="20">
    <location>
        <position position="1370"/>
    </location>
</feature>
<keyword evidence="9 16" id="KW-0067">ATP-binding</keyword>
<dbReference type="Gene3D" id="1.10.510.10">
    <property type="entry name" value="Transferase(Phosphotransferase) domain 1"/>
    <property type="match status" value="1"/>
</dbReference>
<dbReference type="CDD" id="cd14226">
    <property type="entry name" value="PKc_DYRK1"/>
    <property type="match status" value="1"/>
</dbReference>
<name>A0A8J7PAD4_ATRSP</name>
<dbReference type="InterPro" id="IPR044131">
    <property type="entry name" value="PKc_DYR1A/1B"/>
</dbReference>
<feature type="region of interest" description="Disordered" evidence="17">
    <location>
        <begin position="1084"/>
        <end position="1130"/>
    </location>
</feature>
<comment type="catalytic activity">
    <reaction evidence="15">
        <text>L-tyrosyl-[protein] + ATP = O-phospho-L-tyrosyl-[protein] + ADP + H(+)</text>
        <dbReference type="Rhea" id="RHEA:10596"/>
        <dbReference type="Rhea" id="RHEA-COMP:10136"/>
        <dbReference type="Rhea" id="RHEA-COMP:20101"/>
        <dbReference type="ChEBI" id="CHEBI:15378"/>
        <dbReference type="ChEBI" id="CHEBI:30616"/>
        <dbReference type="ChEBI" id="CHEBI:46858"/>
        <dbReference type="ChEBI" id="CHEBI:61978"/>
        <dbReference type="ChEBI" id="CHEBI:456216"/>
        <dbReference type="EC" id="2.7.12.1"/>
    </reaction>
</comment>
<feature type="compositionally biased region" description="Polar residues" evidence="17">
    <location>
        <begin position="1146"/>
        <end position="1157"/>
    </location>
</feature>
<dbReference type="Pfam" id="PF00069">
    <property type="entry name" value="Pkinase"/>
    <property type="match status" value="1"/>
</dbReference>
<evidence type="ECO:0000256" key="17">
    <source>
        <dbReference type="SAM" id="MobiDB-lite"/>
    </source>
</evidence>
<dbReference type="EMBL" id="JAAWVO010077268">
    <property type="protein sequence ID" value="MBN3325720.1"/>
    <property type="molecule type" value="Genomic_DNA"/>
</dbReference>
<comment type="subcellular location">
    <subcellularLocation>
        <location evidence="1">Nucleus</location>
    </subcellularLocation>
</comment>
<feature type="region of interest" description="Disordered" evidence="17">
    <location>
        <begin position="1307"/>
        <end position="1370"/>
    </location>
</feature>
<evidence type="ECO:0000256" key="7">
    <source>
        <dbReference type="ARBA" id="ARBA00022741"/>
    </source>
</evidence>
<dbReference type="GO" id="GO:0004712">
    <property type="term" value="F:protein serine/threonine/tyrosine kinase activity"/>
    <property type="evidence" value="ECO:0007669"/>
    <property type="project" value="UniProtKB-EC"/>
</dbReference>
<evidence type="ECO:0000256" key="15">
    <source>
        <dbReference type="ARBA" id="ARBA00051680"/>
    </source>
</evidence>
<comment type="catalytic activity">
    <reaction evidence="13">
        <text>L-seryl-[protein] + ATP = O-phospho-L-seryl-[protein] + ADP + H(+)</text>
        <dbReference type="Rhea" id="RHEA:17989"/>
        <dbReference type="Rhea" id="RHEA-COMP:9863"/>
        <dbReference type="Rhea" id="RHEA-COMP:11604"/>
        <dbReference type="ChEBI" id="CHEBI:15378"/>
        <dbReference type="ChEBI" id="CHEBI:29999"/>
        <dbReference type="ChEBI" id="CHEBI:30616"/>
        <dbReference type="ChEBI" id="CHEBI:83421"/>
        <dbReference type="ChEBI" id="CHEBI:456216"/>
        <dbReference type="EC" id="2.7.12.1"/>
    </reaction>
</comment>
<keyword evidence="7 16" id="KW-0547">Nucleotide-binding</keyword>
<feature type="compositionally biased region" description="Low complexity" evidence="17">
    <location>
        <begin position="1214"/>
        <end position="1236"/>
    </location>
</feature>
<dbReference type="SMART" id="SM00409">
    <property type="entry name" value="IG"/>
    <property type="match status" value="3"/>
</dbReference>
<dbReference type="GO" id="GO:0004713">
    <property type="term" value="F:protein tyrosine kinase activity"/>
    <property type="evidence" value="ECO:0007669"/>
    <property type="project" value="UniProtKB-KW"/>
</dbReference>
<evidence type="ECO:0000313" key="20">
    <source>
        <dbReference type="EMBL" id="MBN3325720.1"/>
    </source>
</evidence>
<keyword evidence="5" id="KW-0597">Phosphoprotein</keyword>
<dbReference type="SUPFAM" id="SSF48726">
    <property type="entry name" value="Immunoglobulin"/>
    <property type="match status" value="1"/>
</dbReference>
<feature type="region of interest" description="Disordered" evidence="17">
    <location>
        <begin position="263"/>
        <end position="302"/>
    </location>
</feature>
<dbReference type="PROSITE" id="PS50011">
    <property type="entry name" value="PROTEIN_KINASE_DOM"/>
    <property type="match status" value="1"/>
</dbReference>
<keyword evidence="12" id="KW-0393">Immunoglobulin domain</keyword>
<keyword evidence="10" id="KW-0829">Tyrosine-protein kinase</keyword>
<dbReference type="Proteomes" id="UP000736164">
    <property type="component" value="Unassembled WGS sequence"/>
</dbReference>
<feature type="region of interest" description="Disordered" evidence="17">
    <location>
        <begin position="1146"/>
        <end position="1236"/>
    </location>
</feature>
<evidence type="ECO:0000259" key="19">
    <source>
        <dbReference type="PROSITE" id="PS50835"/>
    </source>
</evidence>